<accession>A0ABN1HBH8</accession>
<organism evidence="2 3">
    <name type="scientific">Streptomyces thermocarboxydovorans</name>
    <dbReference type="NCBI Taxonomy" id="59298"/>
    <lineage>
        <taxon>Bacteria</taxon>
        <taxon>Bacillati</taxon>
        <taxon>Actinomycetota</taxon>
        <taxon>Actinomycetes</taxon>
        <taxon>Kitasatosporales</taxon>
        <taxon>Streptomycetaceae</taxon>
        <taxon>Streptomyces</taxon>
    </lineage>
</organism>
<feature type="compositionally biased region" description="Basic and acidic residues" evidence="1">
    <location>
        <begin position="57"/>
        <end position="69"/>
    </location>
</feature>
<protein>
    <submittedName>
        <fullName evidence="2">Uncharacterized protein</fullName>
    </submittedName>
</protein>
<comment type="caution">
    <text evidence="2">The sequence shown here is derived from an EMBL/GenBank/DDBJ whole genome shotgun (WGS) entry which is preliminary data.</text>
</comment>
<feature type="region of interest" description="Disordered" evidence="1">
    <location>
        <begin position="1"/>
        <end position="23"/>
    </location>
</feature>
<dbReference type="EMBL" id="BAAAGU010000008">
    <property type="protein sequence ID" value="GAA0636557.1"/>
    <property type="molecule type" value="Genomic_DNA"/>
</dbReference>
<name>A0ABN1HBH8_9ACTN</name>
<dbReference type="Proteomes" id="UP001500724">
    <property type="component" value="Unassembled WGS sequence"/>
</dbReference>
<proteinExistence type="predicted"/>
<feature type="compositionally biased region" description="Basic and acidic residues" evidence="1">
    <location>
        <begin position="9"/>
        <end position="23"/>
    </location>
</feature>
<keyword evidence="3" id="KW-1185">Reference proteome</keyword>
<reference evidence="2 3" key="1">
    <citation type="journal article" date="2019" name="Int. J. Syst. Evol. Microbiol.">
        <title>The Global Catalogue of Microorganisms (GCM) 10K type strain sequencing project: providing services to taxonomists for standard genome sequencing and annotation.</title>
        <authorList>
            <consortium name="The Broad Institute Genomics Platform"/>
            <consortium name="The Broad Institute Genome Sequencing Center for Infectious Disease"/>
            <person name="Wu L."/>
            <person name="Ma J."/>
        </authorList>
    </citation>
    <scope>NUCLEOTIDE SEQUENCE [LARGE SCALE GENOMIC DNA]</scope>
    <source>
        <strain evidence="2 3">JCM 10367</strain>
    </source>
</reference>
<feature type="region of interest" description="Disordered" evidence="1">
    <location>
        <begin position="48"/>
        <end position="100"/>
    </location>
</feature>
<evidence type="ECO:0000313" key="2">
    <source>
        <dbReference type="EMBL" id="GAA0636557.1"/>
    </source>
</evidence>
<gene>
    <name evidence="2" type="ORF">GCM10009535_11040</name>
</gene>
<evidence type="ECO:0000256" key="1">
    <source>
        <dbReference type="SAM" id="MobiDB-lite"/>
    </source>
</evidence>
<evidence type="ECO:0000313" key="3">
    <source>
        <dbReference type="Proteomes" id="UP001500724"/>
    </source>
</evidence>
<sequence>MIPRHVRVRDHGCAQEPRRGEIHPEFTRETAGGVTVGGGRAAWRPCAESVRPKGGRRGADGEEPAERVARTGATGRAGKPAAVEKAGAPSPDGAGLLGYC</sequence>